<name>A0A0F9FJ08_9ZZZZ</name>
<dbReference type="EMBL" id="LAZR01023448">
    <property type="protein sequence ID" value="KKL78456.1"/>
    <property type="molecule type" value="Genomic_DNA"/>
</dbReference>
<organism evidence="1">
    <name type="scientific">marine sediment metagenome</name>
    <dbReference type="NCBI Taxonomy" id="412755"/>
    <lineage>
        <taxon>unclassified sequences</taxon>
        <taxon>metagenomes</taxon>
        <taxon>ecological metagenomes</taxon>
    </lineage>
</organism>
<protein>
    <submittedName>
        <fullName evidence="1">Uncharacterized protein</fullName>
    </submittedName>
</protein>
<sequence length="80" mass="9115">MNNQDLGVPIKIKMKEMDGLIDSDTIFKILSDIKNGRNIFFPDLKFKVVGYEVQSNHAGMNYTLIISPTKNIKLEELSLK</sequence>
<dbReference type="AlphaFoldDB" id="A0A0F9FJ08"/>
<comment type="caution">
    <text evidence="1">The sequence shown here is derived from an EMBL/GenBank/DDBJ whole genome shotgun (WGS) entry which is preliminary data.</text>
</comment>
<reference evidence="1" key="1">
    <citation type="journal article" date="2015" name="Nature">
        <title>Complex archaea that bridge the gap between prokaryotes and eukaryotes.</title>
        <authorList>
            <person name="Spang A."/>
            <person name="Saw J.H."/>
            <person name="Jorgensen S.L."/>
            <person name="Zaremba-Niedzwiedzka K."/>
            <person name="Martijn J."/>
            <person name="Lind A.E."/>
            <person name="van Eijk R."/>
            <person name="Schleper C."/>
            <person name="Guy L."/>
            <person name="Ettema T.J."/>
        </authorList>
    </citation>
    <scope>NUCLEOTIDE SEQUENCE</scope>
</reference>
<gene>
    <name evidence="1" type="ORF">LCGC14_2024620</name>
</gene>
<proteinExistence type="predicted"/>
<evidence type="ECO:0000313" key="1">
    <source>
        <dbReference type="EMBL" id="KKL78456.1"/>
    </source>
</evidence>
<accession>A0A0F9FJ08</accession>